<feature type="transmembrane region" description="Helical" evidence="8">
    <location>
        <begin position="87"/>
        <end position="106"/>
    </location>
</feature>
<comment type="subcellular location">
    <subcellularLocation>
        <location evidence="1">Cell membrane</location>
        <topology evidence="1">Multi-pass membrane protein</topology>
    </subcellularLocation>
</comment>
<dbReference type="PANTHER" id="PTHR20855:SF3">
    <property type="entry name" value="LD03007P"/>
    <property type="match status" value="1"/>
</dbReference>
<dbReference type="PANTHER" id="PTHR20855">
    <property type="entry name" value="ADIPOR/PROGESTIN RECEPTOR-RELATED"/>
    <property type="match status" value="1"/>
</dbReference>
<organism evidence="9 10">
    <name type="scientific">Paucidesulfovibrio gracilis DSM 16080</name>
    <dbReference type="NCBI Taxonomy" id="1121449"/>
    <lineage>
        <taxon>Bacteria</taxon>
        <taxon>Pseudomonadati</taxon>
        <taxon>Thermodesulfobacteriota</taxon>
        <taxon>Desulfovibrionia</taxon>
        <taxon>Desulfovibrionales</taxon>
        <taxon>Desulfovibrionaceae</taxon>
        <taxon>Paucidesulfovibrio</taxon>
    </lineage>
</organism>
<gene>
    <name evidence="9" type="ORF">SAMN02745704_01852</name>
</gene>
<dbReference type="GO" id="GO:0046872">
    <property type="term" value="F:metal ion binding"/>
    <property type="evidence" value="ECO:0007669"/>
    <property type="project" value="UniProtKB-KW"/>
</dbReference>
<dbReference type="Pfam" id="PF03006">
    <property type="entry name" value="HlyIII"/>
    <property type="match status" value="1"/>
</dbReference>
<evidence type="ECO:0000256" key="4">
    <source>
        <dbReference type="ARBA" id="ARBA00022692"/>
    </source>
</evidence>
<evidence type="ECO:0000256" key="3">
    <source>
        <dbReference type="ARBA" id="ARBA00022475"/>
    </source>
</evidence>
<feature type="binding site" evidence="7">
    <location>
        <position position="203"/>
    </location>
    <ligand>
        <name>Zn(2+)</name>
        <dbReference type="ChEBI" id="CHEBI:29105"/>
    </ligand>
</feature>
<feature type="transmembrane region" description="Helical" evidence="8">
    <location>
        <begin position="20"/>
        <end position="40"/>
    </location>
</feature>
<evidence type="ECO:0000256" key="5">
    <source>
        <dbReference type="ARBA" id="ARBA00022989"/>
    </source>
</evidence>
<keyword evidence="7" id="KW-0862">Zinc</keyword>
<evidence type="ECO:0000256" key="6">
    <source>
        <dbReference type="ARBA" id="ARBA00023136"/>
    </source>
</evidence>
<feature type="transmembrane region" description="Helical" evidence="8">
    <location>
        <begin position="165"/>
        <end position="186"/>
    </location>
</feature>
<accession>A0A1T4X6Q2</accession>
<dbReference type="EMBL" id="FUYC01000008">
    <property type="protein sequence ID" value="SKA85360.1"/>
    <property type="molecule type" value="Genomic_DNA"/>
</dbReference>
<keyword evidence="10" id="KW-1185">Reference proteome</keyword>
<protein>
    <submittedName>
        <fullName evidence="9">Hemolysin III</fullName>
    </submittedName>
</protein>
<comment type="similarity">
    <text evidence="2">Belongs to the UPF0073 (Hly-III) family.</text>
</comment>
<feature type="transmembrane region" description="Helical" evidence="8">
    <location>
        <begin position="198"/>
        <end position="221"/>
    </location>
</feature>
<evidence type="ECO:0000256" key="2">
    <source>
        <dbReference type="ARBA" id="ARBA00008488"/>
    </source>
</evidence>
<evidence type="ECO:0000256" key="1">
    <source>
        <dbReference type="ARBA" id="ARBA00004651"/>
    </source>
</evidence>
<feature type="binding site" evidence="7">
    <location>
        <position position="70"/>
    </location>
    <ligand>
        <name>Zn(2+)</name>
        <dbReference type="ChEBI" id="CHEBI:29105"/>
    </ligand>
</feature>
<evidence type="ECO:0000313" key="9">
    <source>
        <dbReference type="EMBL" id="SKA85360.1"/>
    </source>
</evidence>
<keyword evidence="6 8" id="KW-0472">Membrane</keyword>
<feature type="transmembrane region" description="Helical" evidence="8">
    <location>
        <begin position="139"/>
        <end position="159"/>
    </location>
</feature>
<keyword evidence="5 8" id="KW-1133">Transmembrane helix</keyword>
<evidence type="ECO:0000256" key="7">
    <source>
        <dbReference type="PIRSR" id="PIRSR604254-1"/>
    </source>
</evidence>
<feature type="transmembrane region" description="Helical" evidence="8">
    <location>
        <begin position="112"/>
        <end position="132"/>
    </location>
</feature>
<dbReference type="Proteomes" id="UP000190027">
    <property type="component" value="Unassembled WGS sequence"/>
</dbReference>
<feature type="transmembrane region" description="Helical" evidence="8">
    <location>
        <begin position="46"/>
        <end position="66"/>
    </location>
</feature>
<reference evidence="9 10" key="1">
    <citation type="submission" date="2017-02" db="EMBL/GenBank/DDBJ databases">
        <authorList>
            <person name="Peterson S.W."/>
        </authorList>
    </citation>
    <scope>NUCLEOTIDE SEQUENCE [LARGE SCALE GENOMIC DNA]</scope>
    <source>
        <strain evidence="9 10">DSM 16080</strain>
    </source>
</reference>
<dbReference type="NCBIfam" id="TIGR01065">
    <property type="entry name" value="hlyIII"/>
    <property type="match status" value="1"/>
</dbReference>
<evidence type="ECO:0000256" key="8">
    <source>
        <dbReference type="SAM" id="Phobius"/>
    </source>
</evidence>
<name>A0A1T4X6Q2_9BACT</name>
<keyword evidence="4 8" id="KW-0812">Transmembrane</keyword>
<dbReference type="InterPro" id="IPR004254">
    <property type="entry name" value="AdipoR/HlyIII-related"/>
</dbReference>
<keyword evidence="3" id="KW-1003">Cell membrane</keyword>
<dbReference type="STRING" id="1121449.SAMN02745704_01852"/>
<proteinExistence type="inferred from homology"/>
<dbReference type="InterPro" id="IPR005744">
    <property type="entry name" value="Hy-lIII"/>
</dbReference>
<evidence type="ECO:0000313" key="10">
    <source>
        <dbReference type="Proteomes" id="UP000190027"/>
    </source>
</evidence>
<dbReference type="AlphaFoldDB" id="A0A1T4X6Q2"/>
<feature type="binding site" evidence="7">
    <location>
        <position position="199"/>
    </location>
    <ligand>
        <name>Zn(2+)</name>
        <dbReference type="ChEBI" id="CHEBI:29105"/>
    </ligand>
</feature>
<dbReference type="RefSeq" id="WP_234990673.1">
    <property type="nucleotide sequence ID" value="NZ_FUYC01000008.1"/>
</dbReference>
<dbReference type="GO" id="GO:0140911">
    <property type="term" value="F:pore-forming activity"/>
    <property type="evidence" value="ECO:0007669"/>
    <property type="project" value="InterPro"/>
</dbReference>
<keyword evidence="7" id="KW-0479">Metal-binding</keyword>
<sequence>MSDSVMRRPFCGLRDPLAGLTHLLGALGGIAALVVLLVRAATHGTAWHVTSFAIFGAAMILLYTASTLYHWIPYAERRTRRLRKLDHLMIFVMIAGTYTPICLVPLRGAWGWSIFGVVWGLALAGSAVKLCWMNAPRWLSTGFYILMGWVVVAAVWPLVQALTPGALLWLLAGGLSYTLGGVVYALRRPDPWPRVFGFHEIFHIFVLLGSFCHFWVMYAYIAQLP</sequence>
<dbReference type="GO" id="GO:0005886">
    <property type="term" value="C:plasma membrane"/>
    <property type="evidence" value="ECO:0007669"/>
    <property type="project" value="UniProtKB-SubCell"/>
</dbReference>